<accession>A0A0W0VWF1</accession>
<evidence type="ECO:0000256" key="3">
    <source>
        <dbReference type="ARBA" id="ARBA00023163"/>
    </source>
</evidence>
<evidence type="ECO:0000259" key="4">
    <source>
        <dbReference type="PROSITE" id="PS50943"/>
    </source>
</evidence>
<dbReference type="Proteomes" id="UP000054908">
    <property type="component" value="Unassembled WGS sequence"/>
</dbReference>
<evidence type="ECO:0000256" key="1">
    <source>
        <dbReference type="ARBA" id="ARBA00023015"/>
    </source>
</evidence>
<dbReference type="AlphaFoldDB" id="A0A0W0VWF1"/>
<gene>
    <name evidence="5" type="ORF">Lmac_2815</name>
</gene>
<proteinExistence type="predicted"/>
<dbReference type="PATRIC" id="fig|466.6.peg.3012"/>
<dbReference type="CDD" id="cd06529">
    <property type="entry name" value="S24_LexA-like"/>
    <property type="match status" value="1"/>
</dbReference>
<dbReference type="InterPro" id="IPR001387">
    <property type="entry name" value="Cro/C1-type_HTH"/>
</dbReference>
<dbReference type="InterPro" id="IPR036286">
    <property type="entry name" value="LexA/Signal_pep-like_sf"/>
</dbReference>
<dbReference type="STRING" id="466.Lmac_2815"/>
<sequence length="210" mass="23650">MDLRTKIGHRISEARKALGLSLTELAAKSDGLSIGRISNWERGTRSPRAGEIKLLAELLNVSASYLLCLTDNPKKEQSGPQQIRVLLMEDITKANGDVSHLSSEDLITIDRGNEYSNSNLFASIIDDSSMEPEFNKGDVIVINPELTPKPGDFVLIYLLGKKQTVLRKYREVQGYLFRLLPNNELWATIDIKKPNEVLMLGVVTEYRRFF</sequence>
<dbReference type="SUPFAM" id="SSF47413">
    <property type="entry name" value="lambda repressor-like DNA-binding domains"/>
    <property type="match status" value="1"/>
</dbReference>
<dbReference type="OrthoDB" id="9791537at2"/>
<dbReference type="InterPro" id="IPR015927">
    <property type="entry name" value="Peptidase_S24_S26A/B/C"/>
</dbReference>
<feature type="domain" description="HTH cro/C1-type" evidence="4">
    <location>
        <begin position="11"/>
        <end position="66"/>
    </location>
</feature>
<keyword evidence="1" id="KW-0805">Transcription regulation</keyword>
<dbReference type="InterPro" id="IPR039418">
    <property type="entry name" value="LexA-like"/>
</dbReference>
<evidence type="ECO:0000313" key="6">
    <source>
        <dbReference type="Proteomes" id="UP000054908"/>
    </source>
</evidence>
<dbReference type="Gene3D" id="1.10.260.40">
    <property type="entry name" value="lambda repressor-like DNA-binding domains"/>
    <property type="match status" value="1"/>
</dbReference>
<dbReference type="CDD" id="cd00093">
    <property type="entry name" value="HTH_XRE"/>
    <property type="match status" value="1"/>
</dbReference>
<evidence type="ECO:0000313" key="5">
    <source>
        <dbReference type="EMBL" id="KTD23942.1"/>
    </source>
</evidence>
<dbReference type="InterPro" id="IPR010982">
    <property type="entry name" value="Lambda_DNA-bd_dom_sf"/>
</dbReference>
<dbReference type="SUPFAM" id="SSF51306">
    <property type="entry name" value="LexA/Signal peptidase"/>
    <property type="match status" value="1"/>
</dbReference>
<dbReference type="Pfam" id="PF00717">
    <property type="entry name" value="Peptidase_S24"/>
    <property type="match status" value="1"/>
</dbReference>
<evidence type="ECO:0000256" key="2">
    <source>
        <dbReference type="ARBA" id="ARBA00023125"/>
    </source>
</evidence>
<dbReference type="RefSeq" id="WP_058453501.1">
    <property type="nucleotide sequence ID" value="NZ_CAAAIB010000008.1"/>
</dbReference>
<comment type="caution">
    <text evidence="5">The sequence shown here is derived from an EMBL/GenBank/DDBJ whole genome shotgun (WGS) entry which is preliminary data.</text>
</comment>
<keyword evidence="6" id="KW-1185">Reference proteome</keyword>
<name>A0A0W0VWF1_9GAMM</name>
<dbReference type="GO" id="GO:0003677">
    <property type="term" value="F:DNA binding"/>
    <property type="evidence" value="ECO:0007669"/>
    <property type="project" value="UniProtKB-KW"/>
</dbReference>
<dbReference type="SMART" id="SM00530">
    <property type="entry name" value="HTH_XRE"/>
    <property type="match status" value="1"/>
</dbReference>
<protein>
    <submittedName>
        <fullName evidence="5">Phage repressor</fullName>
    </submittedName>
</protein>
<dbReference type="PANTHER" id="PTHR40661:SF3">
    <property type="entry name" value="FELS-1 PROPHAGE TRANSCRIPTIONAL REGULATOR"/>
    <property type="match status" value="1"/>
</dbReference>
<reference evidence="5 6" key="1">
    <citation type="submission" date="2015-11" db="EMBL/GenBank/DDBJ databases">
        <title>Genomic analysis of 38 Legionella species identifies large and diverse effector repertoires.</title>
        <authorList>
            <person name="Burstein D."/>
            <person name="Amaro F."/>
            <person name="Zusman T."/>
            <person name="Lifshitz Z."/>
            <person name="Cohen O."/>
            <person name="Gilbert J.A."/>
            <person name="Pupko T."/>
            <person name="Shuman H.A."/>
            <person name="Segal G."/>
        </authorList>
    </citation>
    <scope>NUCLEOTIDE SEQUENCE [LARGE SCALE GENOMIC DNA]</scope>
    <source>
        <strain evidence="5 6">PX-1-G2-E2</strain>
    </source>
</reference>
<organism evidence="5 6">
    <name type="scientific">Legionella maceachernii</name>
    <dbReference type="NCBI Taxonomy" id="466"/>
    <lineage>
        <taxon>Bacteria</taxon>
        <taxon>Pseudomonadati</taxon>
        <taxon>Pseudomonadota</taxon>
        <taxon>Gammaproteobacteria</taxon>
        <taxon>Legionellales</taxon>
        <taxon>Legionellaceae</taxon>
        <taxon>Legionella</taxon>
    </lineage>
</organism>
<dbReference type="PANTHER" id="PTHR40661">
    <property type="match status" value="1"/>
</dbReference>
<dbReference type="Gene3D" id="2.10.109.10">
    <property type="entry name" value="Umud Fragment, subunit A"/>
    <property type="match status" value="1"/>
</dbReference>
<dbReference type="PROSITE" id="PS50943">
    <property type="entry name" value="HTH_CROC1"/>
    <property type="match status" value="1"/>
</dbReference>
<keyword evidence="2" id="KW-0238">DNA-binding</keyword>
<dbReference type="Pfam" id="PF01381">
    <property type="entry name" value="HTH_3"/>
    <property type="match status" value="1"/>
</dbReference>
<dbReference type="EMBL" id="LNYL01000051">
    <property type="protein sequence ID" value="KTD23942.1"/>
    <property type="molecule type" value="Genomic_DNA"/>
</dbReference>
<keyword evidence="3" id="KW-0804">Transcription</keyword>